<sequence length="81" mass="9275">MYVKVSGYPTGDIGFVTDLLDLLQSAFPNDRLLYASNWPVIDMYADFDSHLSILLDRFAGNDDFFINNARSAYHIVERKKP</sequence>
<dbReference type="AlphaFoldDB" id="A0A174BFP5"/>
<reference evidence="1 2" key="1">
    <citation type="submission" date="2015-09" db="EMBL/GenBank/DDBJ databases">
        <authorList>
            <consortium name="Pathogen Informatics"/>
        </authorList>
    </citation>
    <scope>NUCLEOTIDE SEQUENCE [LARGE SCALE GENOMIC DNA]</scope>
    <source>
        <strain evidence="1 2">2789STDY5608824</strain>
    </source>
</reference>
<dbReference type="SUPFAM" id="SSF51556">
    <property type="entry name" value="Metallo-dependent hydrolases"/>
    <property type="match status" value="1"/>
</dbReference>
<dbReference type="Proteomes" id="UP000095647">
    <property type="component" value="Unassembled WGS sequence"/>
</dbReference>
<evidence type="ECO:0000313" key="2">
    <source>
        <dbReference type="Proteomes" id="UP000095647"/>
    </source>
</evidence>
<keyword evidence="1" id="KW-0378">Hydrolase</keyword>
<proteinExistence type="predicted"/>
<dbReference type="InterPro" id="IPR032466">
    <property type="entry name" value="Metal_Hydrolase"/>
</dbReference>
<accession>A0A174BFP5</accession>
<dbReference type="Gene3D" id="3.20.20.140">
    <property type="entry name" value="Metal-dependent hydrolases"/>
    <property type="match status" value="1"/>
</dbReference>
<dbReference type="EMBL" id="CYYI01000009">
    <property type="protein sequence ID" value="CUN99842.1"/>
    <property type="molecule type" value="Genomic_DNA"/>
</dbReference>
<organism evidence="1 2">
    <name type="scientific">Bifidobacterium adolescentis</name>
    <dbReference type="NCBI Taxonomy" id="1680"/>
    <lineage>
        <taxon>Bacteria</taxon>
        <taxon>Bacillati</taxon>
        <taxon>Actinomycetota</taxon>
        <taxon>Actinomycetes</taxon>
        <taxon>Bifidobacteriales</taxon>
        <taxon>Bifidobacteriaceae</taxon>
        <taxon>Bifidobacterium</taxon>
    </lineage>
</organism>
<gene>
    <name evidence="1" type="ORF">ERS852382_01847</name>
</gene>
<name>A0A174BFP5_BIFAD</name>
<dbReference type="GO" id="GO:0016787">
    <property type="term" value="F:hydrolase activity"/>
    <property type="evidence" value="ECO:0007669"/>
    <property type="project" value="UniProtKB-KW"/>
</dbReference>
<protein>
    <submittedName>
        <fullName evidence="1">Amidohydrolase family protein</fullName>
    </submittedName>
</protein>
<evidence type="ECO:0000313" key="1">
    <source>
        <dbReference type="EMBL" id="CUN99842.1"/>
    </source>
</evidence>